<keyword evidence="1" id="KW-0472">Membrane</keyword>
<keyword evidence="3" id="KW-1185">Reference proteome</keyword>
<sequence>MAVAAVVVVVFAVAVFAVLVALAVLVVLDFLFKSEKKCLFYKRKLPLHNQCRGILLFLALAPVVSE</sequence>
<gene>
    <name evidence="2" type="ORF">ABB05_00870</name>
</gene>
<organism evidence="2 3">
    <name type="scientific">Lederbergia galactosidilytica</name>
    <dbReference type="NCBI Taxonomy" id="217031"/>
    <lineage>
        <taxon>Bacteria</taxon>
        <taxon>Bacillati</taxon>
        <taxon>Bacillota</taxon>
        <taxon>Bacilli</taxon>
        <taxon>Bacillales</taxon>
        <taxon>Bacillaceae</taxon>
        <taxon>Lederbergia</taxon>
    </lineage>
</organism>
<feature type="transmembrane region" description="Helical" evidence="1">
    <location>
        <begin position="6"/>
        <end position="32"/>
    </location>
</feature>
<protein>
    <submittedName>
        <fullName evidence="2">Uncharacterized protein</fullName>
    </submittedName>
</protein>
<reference evidence="2 3" key="1">
    <citation type="submission" date="2015-05" db="EMBL/GenBank/DDBJ databases">
        <title>Comparison of genome.</title>
        <authorList>
            <person name="Zheng Z."/>
            <person name="Sun M."/>
        </authorList>
    </citation>
    <scope>NUCLEOTIDE SEQUENCE [LARGE SCALE GENOMIC DNA]</scope>
    <source>
        <strain evidence="2 3">G25-74</strain>
    </source>
</reference>
<evidence type="ECO:0000313" key="2">
    <source>
        <dbReference type="EMBL" id="OAK75738.1"/>
    </source>
</evidence>
<dbReference type="Proteomes" id="UP000077881">
    <property type="component" value="Unassembled WGS sequence"/>
</dbReference>
<accession>A0A178A9S1</accession>
<keyword evidence="1" id="KW-0812">Transmembrane</keyword>
<keyword evidence="1" id="KW-1133">Transmembrane helix</keyword>
<name>A0A178A9S1_9BACI</name>
<evidence type="ECO:0000313" key="3">
    <source>
        <dbReference type="Proteomes" id="UP000077881"/>
    </source>
</evidence>
<dbReference type="EMBL" id="LDJR01000008">
    <property type="protein sequence ID" value="OAK75738.1"/>
    <property type="molecule type" value="Genomic_DNA"/>
</dbReference>
<proteinExistence type="predicted"/>
<dbReference type="STRING" id="217031.ABB05_00870"/>
<evidence type="ECO:0000256" key="1">
    <source>
        <dbReference type="SAM" id="Phobius"/>
    </source>
</evidence>
<dbReference type="AlphaFoldDB" id="A0A178A9S1"/>
<comment type="caution">
    <text evidence="2">The sequence shown here is derived from an EMBL/GenBank/DDBJ whole genome shotgun (WGS) entry which is preliminary data.</text>
</comment>